<reference evidence="1 2" key="1">
    <citation type="submission" date="2020-08" db="EMBL/GenBank/DDBJ databases">
        <title>Genome sequence of Rhodobacteraceae bacterium Lw-13e.</title>
        <authorList>
            <person name="Poehlein A."/>
            <person name="Wolter L."/>
            <person name="Daniel R."/>
            <person name="Brinkhoff T."/>
        </authorList>
    </citation>
    <scope>NUCLEOTIDE SEQUENCE [LARGE SCALE GENOMIC DNA]</scope>
    <source>
        <strain evidence="1 2">Lw-13e</strain>
    </source>
</reference>
<dbReference type="InterPro" id="IPR008407">
    <property type="entry name" value="Brnchd-chn_aa_trnsp_AzlD"/>
</dbReference>
<keyword evidence="2" id="KW-1185">Reference proteome</keyword>
<dbReference type="RefSeq" id="WP_119837855.1">
    <property type="nucleotide sequence ID" value="NZ_CP060436.1"/>
</dbReference>
<organism evidence="1 2">
    <name type="scientific">Pseudooceanicola algae</name>
    <dbReference type="NCBI Taxonomy" id="1537215"/>
    <lineage>
        <taxon>Bacteria</taxon>
        <taxon>Pseudomonadati</taxon>
        <taxon>Pseudomonadota</taxon>
        <taxon>Alphaproteobacteria</taxon>
        <taxon>Rhodobacterales</taxon>
        <taxon>Paracoccaceae</taxon>
        <taxon>Pseudooceanicola</taxon>
    </lineage>
</organism>
<protein>
    <submittedName>
        <fullName evidence="1">Uncharacterized protein</fullName>
    </submittedName>
</protein>
<sequence length="108" mass="11835">MIDRSDLWIVIIGLGIGSYLLRFVFLGIIGSRPMPVWLMRHLRYTAVAVLPALVTPMVVWPAGTDGSFDMARLLAALTTFGIGLWFRNTLAAIIGGAATLYLMLWVLG</sequence>
<gene>
    <name evidence="1" type="ORF">PSAL_019460</name>
</gene>
<dbReference type="AlphaFoldDB" id="A0A418SKN0"/>
<dbReference type="OrthoDB" id="6119856at2"/>
<evidence type="ECO:0000313" key="1">
    <source>
        <dbReference type="EMBL" id="QPM90707.1"/>
    </source>
</evidence>
<accession>A0A418SKN0</accession>
<proteinExistence type="predicted"/>
<name>A0A418SKN0_9RHOB</name>
<dbReference type="KEGG" id="palw:PSAL_019460"/>
<dbReference type="Pfam" id="PF05437">
    <property type="entry name" value="AzlD"/>
    <property type="match status" value="1"/>
</dbReference>
<dbReference type="Proteomes" id="UP000283786">
    <property type="component" value="Chromosome"/>
</dbReference>
<dbReference type="EMBL" id="CP060436">
    <property type="protein sequence ID" value="QPM90707.1"/>
    <property type="molecule type" value="Genomic_DNA"/>
</dbReference>
<evidence type="ECO:0000313" key="2">
    <source>
        <dbReference type="Proteomes" id="UP000283786"/>
    </source>
</evidence>